<dbReference type="Gene3D" id="3.40.50.2300">
    <property type="match status" value="1"/>
</dbReference>
<comment type="caution">
    <text evidence="2">The sequence shown here is derived from an EMBL/GenBank/DDBJ whole genome shotgun (WGS) entry which is preliminary data.</text>
</comment>
<name>A0A9X0CIQ0_9CNID</name>
<organism evidence="2 3">
    <name type="scientific">Desmophyllum pertusum</name>
    <dbReference type="NCBI Taxonomy" id="174260"/>
    <lineage>
        <taxon>Eukaryota</taxon>
        <taxon>Metazoa</taxon>
        <taxon>Cnidaria</taxon>
        <taxon>Anthozoa</taxon>
        <taxon>Hexacorallia</taxon>
        <taxon>Scleractinia</taxon>
        <taxon>Caryophylliina</taxon>
        <taxon>Caryophylliidae</taxon>
        <taxon>Desmophyllum</taxon>
    </lineage>
</organism>
<accession>A0A9X0CIQ0</accession>
<feature type="chain" id="PRO_5040852128" evidence="1">
    <location>
        <begin position="21"/>
        <end position="145"/>
    </location>
</feature>
<protein>
    <submittedName>
        <fullName evidence="2">Uncharacterized protein</fullName>
    </submittedName>
</protein>
<reference evidence="2" key="1">
    <citation type="submission" date="2023-01" db="EMBL/GenBank/DDBJ databases">
        <title>Genome assembly of the deep-sea coral Lophelia pertusa.</title>
        <authorList>
            <person name="Herrera S."/>
            <person name="Cordes E."/>
        </authorList>
    </citation>
    <scope>NUCLEOTIDE SEQUENCE</scope>
    <source>
        <strain evidence="2">USNM1676648</strain>
        <tissue evidence="2">Polyp</tissue>
    </source>
</reference>
<dbReference type="OrthoDB" id="60033at2759"/>
<gene>
    <name evidence="2" type="ORF">OS493_002891</name>
</gene>
<sequence length="145" mass="16465">MATWQLKIILSCLFLGHLTAIQSNHSQHEKREVSREVLVVLLYPFSSCDQLITADLQFASAFLVAAETINNSSSLVINMSVAWNDTRCSELVGIEAMTQQWRGVHRVHAFIGPGNESFLCDFSPTSRCLEPTDDLLFLRRRCRHR</sequence>
<dbReference type="InterPro" id="IPR028082">
    <property type="entry name" value="Peripla_BP_I"/>
</dbReference>
<evidence type="ECO:0000313" key="2">
    <source>
        <dbReference type="EMBL" id="KAJ7340163.1"/>
    </source>
</evidence>
<keyword evidence="3" id="KW-1185">Reference proteome</keyword>
<keyword evidence="1" id="KW-0732">Signal</keyword>
<dbReference type="AlphaFoldDB" id="A0A9X0CIQ0"/>
<dbReference type="EMBL" id="MU827778">
    <property type="protein sequence ID" value="KAJ7340163.1"/>
    <property type="molecule type" value="Genomic_DNA"/>
</dbReference>
<evidence type="ECO:0000256" key="1">
    <source>
        <dbReference type="SAM" id="SignalP"/>
    </source>
</evidence>
<evidence type="ECO:0000313" key="3">
    <source>
        <dbReference type="Proteomes" id="UP001163046"/>
    </source>
</evidence>
<proteinExistence type="predicted"/>
<dbReference type="Proteomes" id="UP001163046">
    <property type="component" value="Unassembled WGS sequence"/>
</dbReference>
<dbReference type="SUPFAM" id="SSF53822">
    <property type="entry name" value="Periplasmic binding protein-like I"/>
    <property type="match status" value="1"/>
</dbReference>
<feature type="signal peptide" evidence="1">
    <location>
        <begin position="1"/>
        <end position="20"/>
    </location>
</feature>